<dbReference type="InterPro" id="IPR035965">
    <property type="entry name" value="PAS-like_dom_sf"/>
</dbReference>
<dbReference type="InterPro" id="IPR052155">
    <property type="entry name" value="Biofilm_reg_signaling"/>
</dbReference>
<feature type="domain" description="PAS" evidence="1">
    <location>
        <begin position="1"/>
        <end position="40"/>
    </location>
</feature>
<dbReference type="Pfam" id="PF13426">
    <property type="entry name" value="PAS_9"/>
    <property type="match status" value="2"/>
</dbReference>
<comment type="caution">
    <text evidence="3">The sequence shown here is derived from an EMBL/GenBank/DDBJ whole genome shotgun (WGS) entry which is preliminary data.</text>
</comment>
<dbReference type="NCBIfam" id="TIGR00229">
    <property type="entry name" value="sensory_box"/>
    <property type="match status" value="2"/>
</dbReference>
<reference evidence="3 4" key="1">
    <citation type="submission" date="2016-09" db="EMBL/GenBank/DDBJ databases">
        <title>Complete genome of Desulfosporosinus sp. OL.</title>
        <authorList>
            <person name="Mardanov A."/>
            <person name="Beletsky A."/>
            <person name="Panova A."/>
            <person name="Karnachuk O."/>
            <person name="Ravin N."/>
        </authorList>
    </citation>
    <scope>NUCLEOTIDE SEQUENCE [LARGE SCALE GENOMIC DNA]</scope>
    <source>
        <strain evidence="3 4">OL</strain>
    </source>
</reference>
<organism evidence="3 4">
    <name type="scientific">Desulfosporosinus metallidurans</name>
    <dbReference type="NCBI Taxonomy" id="1888891"/>
    <lineage>
        <taxon>Bacteria</taxon>
        <taxon>Bacillati</taxon>
        <taxon>Bacillota</taxon>
        <taxon>Clostridia</taxon>
        <taxon>Eubacteriales</taxon>
        <taxon>Desulfitobacteriaceae</taxon>
        <taxon>Desulfosporosinus</taxon>
    </lineage>
</organism>
<protein>
    <submittedName>
        <fullName evidence="3">Sensory box/GGDEF family protein</fullName>
    </submittedName>
</protein>
<dbReference type="CDD" id="cd00130">
    <property type="entry name" value="PAS"/>
    <property type="match status" value="2"/>
</dbReference>
<proteinExistence type="predicted"/>
<feature type="domain" description="PAC" evidence="2">
    <location>
        <begin position="66"/>
        <end position="118"/>
    </location>
</feature>
<dbReference type="Proteomes" id="UP000186102">
    <property type="component" value="Unassembled WGS sequence"/>
</dbReference>
<dbReference type="AlphaFoldDB" id="A0A1Q8QNN1"/>
<gene>
    <name evidence="3" type="ORF">DSOL_3845</name>
</gene>
<dbReference type="PROSITE" id="PS50113">
    <property type="entry name" value="PAC"/>
    <property type="match status" value="1"/>
</dbReference>
<dbReference type="PROSITE" id="PS50112">
    <property type="entry name" value="PAS"/>
    <property type="match status" value="2"/>
</dbReference>
<dbReference type="InterPro" id="IPR000700">
    <property type="entry name" value="PAS-assoc_C"/>
</dbReference>
<dbReference type="Gene3D" id="3.30.450.20">
    <property type="entry name" value="PAS domain"/>
    <property type="match status" value="2"/>
</dbReference>
<accession>A0A1Q8QNN1</accession>
<feature type="domain" description="PAS" evidence="1">
    <location>
        <begin position="133"/>
        <end position="163"/>
    </location>
</feature>
<dbReference type="SUPFAM" id="SSF55785">
    <property type="entry name" value="PYP-like sensor domain (PAS domain)"/>
    <property type="match status" value="2"/>
</dbReference>
<evidence type="ECO:0000259" key="1">
    <source>
        <dbReference type="PROSITE" id="PS50112"/>
    </source>
</evidence>
<dbReference type="InterPro" id="IPR000014">
    <property type="entry name" value="PAS"/>
</dbReference>
<dbReference type="EMBL" id="MLBF01000038">
    <property type="protein sequence ID" value="OLN28902.1"/>
    <property type="molecule type" value="Genomic_DNA"/>
</dbReference>
<dbReference type="PANTHER" id="PTHR44757">
    <property type="entry name" value="DIGUANYLATE CYCLASE DGCP"/>
    <property type="match status" value="1"/>
</dbReference>
<dbReference type="PANTHER" id="PTHR44757:SF2">
    <property type="entry name" value="BIOFILM ARCHITECTURE MAINTENANCE PROTEIN MBAA"/>
    <property type="match status" value="1"/>
</dbReference>
<evidence type="ECO:0000313" key="4">
    <source>
        <dbReference type="Proteomes" id="UP000186102"/>
    </source>
</evidence>
<dbReference type="STRING" id="1888891.DSOL_3845"/>
<evidence type="ECO:0000259" key="2">
    <source>
        <dbReference type="PROSITE" id="PS50113"/>
    </source>
</evidence>
<keyword evidence="4" id="KW-1185">Reference proteome</keyword>
<sequence length="218" mass="24494">MLFRTVPSAVLSVDKYRKIFRWNKIAEEITGYTAAEIMEKECSMVLHGVGEAGCAMCLKVIDSPLINEKCEVITKDGQIRHVLKSVAVLKDELGKISERMECFEDITGMIDMEAELRESKEGYAAIVNNAPQIVVIHRKGIVEFVNDVGIEVLGYKEDEFIDRHMKGFTTKDLFGCVNAILIEQIRGDACLSCEIELIKKSGEIINVLLKGTEITYER</sequence>
<name>A0A1Q8QNN1_9FIRM</name>
<evidence type="ECO:0000313" key="3">
    <source>
        <dbReference type="EMBL" id="OLN28902.1"/>
    </source>
</evidence>